<evidence type="ECO:0000256" key="1">
    <source>
        <dbReference type="ARBA" id="ARBA00001971"/>
    </source>
</evidence>
<dbReference type="SUPFAM" id="SSF48264">
    <property type="entry name" value="Cytochrome P450"/>
    <property type="match status" value="1"/>
</dbReference>
<keyword evidence="3" id="KW-0349">Heme</keyword>
<evidence type="ECO:0000256" key="5">
    <source>
        <dbReference type="ARBA" id="ARBA00023002"/>
    </source>
</evidence>
<organism evidence="8 9">
    <name type="scientific">Thlaspi arvense</name>
    <name type="common">Field penny-cress</name>
    <dbReference type="NCBI Taxonomy" id="13288"/>
    <lineage>
        <taxon>Eukaryota</taxon>
        <taxon>Viridiplantae</taxon>
        <taxon>Streptophyta</taxon>
        <taxon>Embryophyta</taxon>
        <taxon>Tracheophyta</taxon>
        <taxon>Spermatophyta</taxon>
        <taxon>Magnoliopsida</taxon>
        <taxon>eudicotyledons</taxon>
        <taxon>Gunneridae</taxon>
        <taxon>Pentapetalae</taxon>
        <taxon>rosids</taxon>
        <taxon>malvids</taxon>
        <taxon>Brassicales</taxon>
        <taxon>Brassicaceae</taxon>
        <taxon>Thlaspideae</taxon>
        <taxon>Thlaspi</taxon>
    </lineage>
</organism>
<dbReference type="GO" id="GO:0005506">
    <property type="term" value="F:iron ion binding"/>
    <property type="evidence" value="ECO:0007669"/>
    <property type="project" value="InterPro"/>
</dbReference>
<dbReference type="GO" id="GO:0016705">
    <property type="term" value="F:oxidoreductase activity, acting on paired donors, with incorporation or reduction of molecular oxygen"/>
    <property type="evidence" value="ECO:0007669"/>
    <property type="project" value="InterPro"/>
</dbReference>
<keyword evidence="7" id="KW-0503">Monooxygenase</keyword>
<protein>
    <recommendedName>
        <fullName evidence="10">Cytochrome P450</fullName>
    </recommendedName>
</protein>
<dbReference type="GO" id="GO:0020037">
    <property type="term" value="F:heme binding"/>
    <property type="evidence" value="ECO:0007669"/>
    <property type="project" value="InterPro"/>
</dbReference>
<keyword evidence="9" id="KW-1185">Reference proteome</keyword>
<evidence type="ECO:0000256" key="4">
    <source>
        <dbReference type="ARBA" id="ARBA00022723"/>
    </source>
</evidence>
<evidence type="ECO:0008006" key="10">
    <source>
        <dbReference type="Google" id="ProtNLM"/>
    </source>
</evidence>
<gene>
    <name evidence="8" type="ORF">TAV2_LOCUS9906</name>
</gene>
<dbReference type="Proteomes" id="UP000836841">
    <property type="component" value="Chromosome 3"/>
</dbReference>
<accession>A0AAU9RZ05</accession>
<dbReference type="EMBL" id="OU466859">
    <property type="protein sequence ID" value="CAH2052002.1"/>
    <property type="molecule type" value="Genomic_DNA"/>
</dbReference>
<evidence type="ECO:0000313" key="9">
    <source>
        <dbReference type="Proteomes" id="UP000836841"/>
    </source>
</evidence>
<dbReference type="InterPro" id="IPR036396">
    <property type="entry name" value="Cyt_P450_sf"/>
</dbReference>
<comment type="similarity">
    <text evidence="2">Belongs to the cytochrome P450 family.</text>
</comment>
<dbReference type="PANTHER" id="PTHR47944">
    <property type="entry name" value="CYTOCHROME P450 98A9"/>
    <property type="match status" value="1"/>
</dbReference>
<dbReference type="Pfam" id="PF00067">
    <property type="entry name" value="p450"/>
    <property type="match status" value="1"/>
</dbReference>
<reference evidence="8 9" key="1">
    <citation type="submission" date="2022-03" db="EMBL/GenBank/DDBJ databases">
        <authorList>
            <person name="Nunn A."/>
            <person name="Chopra R."/>
            <person name="Nunn A."/>
            <person name="Contreras Garrido A."/>
        </authorList>
    </citation>
    <scope>NUCLEOTIDE SEQUENCE [LARGE SCALE GENOMIC DNA]</scope>
</reference>
<dbReference type="Gene3D" id="1.10.630.10">
    <property type="entry name" value="Cytochrome P450"/>
    <property type="match status" value="1"/>
</dbReference>
<dbReference type="GO" id="GO:0004497">
    <property type="term" value="F:monooxygenase activity"/>
    <property type="evidence" value="ECO:0007669"/>
    <property type="project" value="UniProtKB-KW"/>
</dbReference>
<keyword evidence="6" id="KW-0408">Iron</keyword>
<keyword evidence="4" id="KW-0479">Metal-binding</keyword>
<evidence type="ECO:0000313" key="8">
    <source>
        <dbReference type="EMBL" id="CAH2052002.1"/>
    </source>
</evidence>
<comment type="cofactor">
    <cofactor evidence="1">
        <name>heme</name>
        <dbReference type="ChEBI" id="CHEBI:30413"/>
    </cofactor>
</comment>
<evidence type="ECO:0000256" key="6">
    <source>
        <dbReference type="ARBA" id="ARBA00023004"/>
    </source>
</evidence>
<sequence length="135" mass="15776">MLERILVEHEKEPKTDECMDMMDVLLAVYKDENADYKITRNHIKAFFVELFFGGLDIWTNTIQWTMAEIIDNPIINARLREEIDSVVGSSRFIQETDRPNLPYLQAVIKEALRLHPPVAFIPREFQEGFNIGGFF</sequence>
<evidence type="ECO:0000256" key="2">
    <source>
        <dbReference type="ARBA" id="ARBA00010617"/>
    </source>
</evidence>
<evidence type="ECO:0000256" key="7">
    <source>
        <dbReference type="ARBA" id="ARBA00023033"/>
    </source>
</evidence>
<proteinExistence type="inferred from homology"/>
<keyword evidence="5" id="KW-0560">Oxidoreductase</keyword>
<dbReference type="PANTHER" id="PTHR47944:SF4">
    <property type="entry name" value="OS09G0441700 PROTEIN"/>
    <property type="match status" value="1"/>
</dbReference>
<dbReference type="InterPro" id="IPR001128">
    <property type="entry name" value="Cyt_P450"/>
</dbReference>
<dbReference type="AlphaFoldDB" id="A0AAU9RZ05"/>
<name>A0AAU9RZ05_THLAR</name>
<evidence type="ECO:0000256" key="3">
    <source>
        <dbReference type="ARBA" id="ARBA00022617"/>
    </source>
</evidence>